<keyword evidence="12" id="KW-1185">Reference proteome</keyword>
<keyword evidence="7 10" id="KW-0256">Endoplasmic reticulum</keyword>
<dbReference type="OrthoDB" id="310030at2759"/>
<dbReference type="FunCoup" id="A0A066V789">
    <property type="interactions" value="564"/>
</dbReference>
<dbReference type="PANTHER" id="PTHR21049">
    <property type="entry name" value="RIBOPHORIN I"/>
    <property type="match status" value="1"/>
</dbReference>
<dbReference type="EMBL" id="JMSN01000141">
    <property type="protein sequence ID" value="KDN37321.1"/>
    <property type="molecule type" value="Genomic_DNA"/>
</dbReference>
<evidence type="ECO:0000256" key="2">
    <source>
        <dbReference type="ARBA" id="ARBA00004115"/>
    </source>
</evidence>
<dbReference type="InterPro" id="IPR007676">
    <property type="entry name" value="Ribophorin_I"/>
</dbReference>
<organism evidence="11 12">
    <name type="scientific">Tilletiaria anomala (strain ATCC 24038 / CBS 436.72 / UBC 951)</name>
    <dbReference type="NCBI Taxonomy" id="1037660"/>
    <lineage>
        <taxon>Eukaryota</taxon>
        <taxon>Fungi</taxon>
        <taxon>Dikarya</taxon>
        <taxon>Basidiomycota</taxon>
        <taxon>Ustilaginomycotina</taxon>
        <taxon>Exobasidiomycetes</taxon>
        <taxon>Georgefischeriales</taxon>
        <taxon>Tilletiariaceae</taxon>
        <taxon>Tilletiaria</taxon>
    </lineage>
</organism>
<dbReference type="InParanoid" id="A0A066V789"/>
<comment type="caution">
    <text evidence="11">The sequence shown here is derived from an EMBL/GenBank/DDBJ whole genome shotgun (WGS) entry which is preliminary data.</text>
</comment>
<keyword evidence="5" id="KW-0812">Transmembrane</keyword>
<dbReference type="RefSeq" id="XP_013240351.1">
    <property type="nucleotide sequence ID" value="XM_013384897.1"/>
</dbReference>
<dbReference type="UniPathway" id="UPA00378"/>
<evidence type="ECO:0000256" key="10">
    <source>
        <dbReference type="RuleBase" id="RU361143"/>
    </source>
</evidence>
<keyword evidence="6 10" id="KW-0732">Signal</keyword>
<evidence type="ECO:0000256" key="9">
    <source>
        <dbReference type="ARBA" id="ARBA00023136"/>
    </source>
</evidence>
<keyword evidence="9" id="KW-0472">Membrane</keyword>
<comment type="subunit">
    <text evidence="10">Component of the oligosaccharyltransferase (OST) complex.</text>
</comment>
<evidence type="ECO:0000256" key="6">
    <source>
        <dbReference type="ARBA" id="ARBA00022729"/>
    </source>
</evidence>
<dbReference type="GeneID" id="25265387"/>
<dbReference type="Pfam" id="PF04597">
    <property type="entry name" value="Ribophorin_I"/>
    <property type="match status" value="1"/>
</dbReference>
<keyword evidence="8" id="KW-1133">Transmembrane helix</keyword>
<evidence type="ECO:0000256" key="7">
    <source>
        <dbReference type="ARBA" id="ARBA00022824"/>
    </source>
</evidence>
<comment type="similarity">
    <text evidence="4 10">Belongs to the OST1 family.</text>
</comment>
<evidence type="ECO:0000256" key="3">
    <source>
        <dbReference type="ARBA" id="ARBA00004922"/>
    </source>
</evidence>
<evidence type="ECO:0000313" key="11">
    <source>
        <dbReference type="EMBL" id="KDN37321.1"/>
    </source>
</evidence>
<dbReference type="PANTHER" id="PTHR21049:SF0">
    <property type="entry name" value="DOLICHYL-DIPHOSPHOOLIGOSACCHARIDE--PROTEIN GLYCOSYLTRANSFERASE SUBUNIT 1"/>
    <property type="match status" value="1"/>
</dbReference>
<evidence type="ECO:0000256" key="1">
    <source>
        <dbReference type="ARBA" id="ARBA00002791"/>
    </source>
</evidence>
<comment type="subcellular location">
    <subcellularLocation>
        <location evidence="2 10">Endoplasmic reticulum membrane</location>
        <topology evidence="2 10">Single-pass type I membrane protein</topology>
    </subcellularLocation>
</comment>
<dbReference type="HOGENOM" id="CLU_031381_1_0_1"/>
<dbReference type="GO" id="GO:0008250">
    <property type="term" value="C:oligosaccharyltransferase complex"/>
    <property type="evidence" value="ECO:0007669"/>
    <property type="project" value="UniProtKB-UniRule"/>
</dbReference>
<evidence type="ECO:0000256" key="5">
    <source>
        <dbReference type="ARBA" id="ARBA00022692"/>
    </source>
</evidence>
<dbReference type="AlphaFoldDB" id="A0A066V789"/>
<name>A0A066V789_TILAU</name>
<reference evidence="11 12" key="1">
    <citation type="submission" date="2014-05" db="EMBL/GenBank/DDBJ databases">
        <title>Draft genome sequence of a rare smut relative, Tilletiaria anomala UBC 951.</title>
        <authorList>
            <consortium name="DOE Joint Genome Institute"/>
            <person name="Toome M."/>
            <person name="Kuo A."/>
            <person name="Henrissat B."/>
            <person name="Lipzen A."/>
            <person name="Tritt A."/>
            <person name="Yoshinaga Y."/>
            <person name="Zane M."/>
            <person name="Barry K."/>
            <person name="Grigoriev I.V."/>
            <person name="Spatafora J.W."/>
            <person name="Aimea M.C."/>
        </authorList>
    </citation>
    <scope>NUCLEOTIDE SEQUENCE [LARGE SCALE GENOMIC DNA]</scope>
    <source>
        <strain evidence="11 12">UBC 951</strain>
    </source>
</reference>
<dbReference type="OMA" id="THYTLGY"/>
<dbReference type="GO" id="GO:0018279">
    <property type="term" value="P:protein N-linked glycosylation via asparagine"/>
    <property type="evidence" value="ECO:0007669"/>
    <property type="project" value="TreeGrafter"/>
</dbReference>
<evidence type="ECO:0000256" key="8">
    <source>
        <dbReference type="ARBA" id="ARBA00022989"/>
    </source>
</evidence>
<comment type="pathway">
    <text evidence="3 10">Protein modification; protein glycosylation.</text>
</comment>
<sequence length="488" mass="53271">MPRITFVPGLLLLVGLNAAGCLAAVPNANDWHLTNVVKNLELHGSVSQAITTYTVKRGSGSSEPFFVAFSAAEYEKLAFADAIVDGQGKTPTALPLQDEGLDPEDPTTHLASLNLPESAAEVTVSVRCAYNHLVEALPKVIAQTDPVLLIWKGDVGLRTPYVADKGRVKVITPIQNVPNYTPKDETATKSGNKITFGPYENIQPYRSASIKQGSVHYEHPVPVTSVVTFDRVAEVSHWGDNIAIEDRIWLRNDGPALKGHFSRIDYQMAQFKQKGQASTLIRFRVHLPAGAKDAYFIDQIGNVSTSRFYPAPPAPHLIATPSNLLGERRSSALDLQPRYPILGGWNYTFSIGWNQKLSTGGWAKRLGAGTYSVSVPFLTPVGDATALDDVKTTIVLPEGATDIKTFLPFAVDSLTQQKYVTYLDTVGRPSLVLEKARCSEKHSQLVYVQYRLSPTAHLRKPLAVSTVALGLFMLAGALRRFDPKIKAQ</sequence>
<protein>
    <recommendedName>
        <fullName evidence="10">Dolichyl-diphosphooligosaccharide--protein glycosyltransferase subunit 1</fullName>
    </recommendedName>
</protein>
<accession>A0A066V789</accession>
<comment type="function">
    <text evidence="1 10">Subunit of the oligosaccharyl transferase (OST) complex that catalyzes the initial transfer of a defined glycan (Glc(3)Man(9)GlcNAc(2) in eukaryotes) from the lipid carrier dolichol-pyrophosphate to an asparagine residue within an Asn-X-Ser/Thr consensus motif in nascent polypeptide chains, the first step in protein N-glycosylation. N-glycosylation occurs cotranslationally and the complex associates with the Sec61 complex at the channel-forming translocon complex that mediates protein translocation across the endoplasmic reticulum (ER). All subunits are required for a maximal enzyme activity.</text>
</comment>
<proteinExistence type="inferred from homology"/>
<feature type="chain" id="PRO_5005103220" description="Dolichyl-diphosphooligosaccharide--protein glycosyltransferase subunit 1" evidence="10">
    <location>
        <begin position="24"/>
        <end position="488"/>
    </location>
</feature>
<dbReference type="Proteomes" id="UP000027361">
    <property type="component" value="Unassembled WGS sequence"/>
</dbReference>
<dbReference type="STRING" id="1037660.A0A066V789"/>
<gene>
    <name evidence="11" type="ORF">K437DRAFT_259828</name>
</gene>
<feature type="signal peptide" evidence="10">
    <location>
        <begin position="1"/>
        <end position="23"/>
    </location>
</feature>
<evidence type="ECO:0000313" key="12">
    <source>
        <dbReference type="Proteomes" id="UP000027361"/>
    </source>
</evidence>
<evidence type="ECO:0000256" key="4">
    <source>
        <dbReference type="ARBA" id="ARBA00008905"/>
    </source>
</evidence>